<feature type="region of interest" description="Disordered" evidence="9">
    <location>
        <begin position="194"/>
        <end position="213"/>
    </location>
</feature>
<name>A0AAV5QXF9_PICKL</name>
<evidence type="ECO:0000313" key="10">
    <source>
        <dbReference type="EMBL" id="GMM43483.1"/>
    </source>
</evidence>
<dbReference type="GO" id="GO:0005737">
    <property type="term" value="C:cytoplasm"/>
    <property type="evidence" value="ECO:0007669"/>
    <property type="project" value="UniProtKB-SubCell"/>
</dbReference>
<keyword evidence="6" id="KW-0805">Transcription regulation</keyword>
<comment type="caution">
    <text evidence="10">The sequence shown here is derived from an EMBL/GenBank/DDBJ whole genome shotgun (WGS) entry which is preliminary data.</text>
</comment>
<keyword evidence="8" id="KW-0539">Nucleus</keyword>
<dbReference type="GO" id="GO:0005634">
    <property type="term" value="C:nucleus"/>
    <property type="evidence" value="ECO:0007669"/>
    <property type="project" value="UniProtKB-SubCell"/>
</dbReference>
<comment type="subcellular location">
    <subcellularLocation>
        <location evidence="2">Cytoplasm</location>
    </subcellularLocation>
    <subcellularLocation>
        <location evidence="1">Nucleus</location>
    </subcellularLocation>
</comment>
<accession>A0AAV5QXF9</accession>
<evidence type="ECO:0000256" key="8">
    <source>
        <dbReference type="ARBA" id="ARBA00023242"/>
    </source>
</evidence>
<feature type="region of interest" description="Disordered" evidence="9">
    <location>
        <begin position="96"/>
        <end position="115"/>
    </location>
</feature>
<keyword evidence="7" id="KW-0804">Transcription</keyword>
<reference evidence="10 11" key="1">
    <citation type="journal article" date="2023" name="Elife">
        <title>Identification of key yeast species and microbe-microbe interactions impacting larval growth of Drosophila in the wild.</title>
        <authorList>
            <person name="Mure A."/>
            <person name="Sugiura Y."/>
            <person name="Maeda R."/>
            <person name="Honda K."/>
            <person name="Sakurai N."/>
            <person name="Takahashi Y."/>
            <person name="Watada M."/>
            <person name="Katoh T."/>
            <person name="Gotoh A."/>
            <person name="Gotoh Y."/>
            <person name="Taniguchi I."/>
            <person name="Nakamura K."/>
            <person name="Hayashi T."/>
            <person name="Katayama T."/>
            <person name="Uemura T."/>
            <person name="Hattori Y."/>
        </authorList>
    </citation>
    <scope>NUCLEOTIDE SEQUENCE [LARGE SCALE GENOMIC DNA]</scope>
    <source>
        <strain evidence="10 11">PK-24</strain>
    </source>
</reference>
<dbReference type="EMBL" id="BTGB01000001">
    <property type="protein sequence ID" value="GMM43483.1"/>
    <property type="molecule type" value="Genomic_DNA"/>
</dbReference>
<feature type="region of interest" description="Disordered" evidence="9">
    <location>
        <begin position="159"/>
        <end position="183"/>
    </location>
</feature>
<proteinExistence type="inferred from homology"/>
<dbReference type="InterPro" id="IPR013734">
    <property type="entry name" value="TF_Nrm1/Whi5"/>
</dbReference>
<dbReference type="Pfam" id="PF08528">
    <property type="entry name" value="Whi5"/>
    <property type="match status" value="1"/>
</dbReference>
<evidence type="ECO:0000256" key="7">
    <source>
        <dbReference type="ARBA" id="ARBA00023163"/>
    </source>
</evidence>
<dbReference type="Proteomes" id="UP001378960">
    <property type="component" value="Unassembled WGS sequence"/>
</dbReference>
<evidence type="ECO:0000256" key="9">
    <source>
        <dbReference type="SAM" id="MobiDB-lite"/>
    </source>
</evidence>
<organism evidence="10 11">
    <name type="scientific">Pichia kluyveri</name>
    <name type="common">Yeast</name>
    <dbReference type="NCBI Taxonomy" id="36015"/>
    <lineage>
        <taxon>Eukaryota</taxon>
        <taxon>Fungi</taxon>
        <taxon>Dikarya</taxon>
        <taxon>Ascomycota</taxon>
        <taxon>Saccharomycotina</taxon>
        <taxon>Pichiomycetes</taxon>
        <taxon>Pichiales</taxon>
        <taxon>Pichiaceae</taxon>
        <taxon>Pichia</taxon>
    </lineage>
</organism>
<keyword evidence="4" id="KW-0963">Cytoplasm</keyword>
<keyword evidence="11" id="KW-1185">Reference proteome</keyword>
<evidence type="ECO:0000256" key="1">
    <source>
        <dbReference type="ARBA" id="ARBA00004123"/>
    </source>
</evidence>
<evidence type="ECO:0000313" key="11">
    <source>
        <dbReference type="Proteomes" id="UP001378960"/>
    </source>
</evidence>
<dbReference type="AlphaFoldDB" id="A0AAV5QXF9"/>
<protein>
    <submittedName>
        <fullName evidence="10">Uncharacterized protein</fullName>
    </submittedName>
</protein>
<evidence type="ECO:0000256" key="2">
    <source>
        <dbReference type="ARBA" id="ARBA00004496"/>
    </source>
</evidence>
<evidence type="ECO:0000256" key="3">
    <source>
        <dbReference type="ARBA" id="ARBA00006922"/>
    </source>
</evidence>
<keyword evidence="5" id="KW-0678">Repressor</keyword>
<evidence type="ECO:0000256" key="5">
    <source>
        <dbReference type="ARBA" id="ARBA00022491"/>
    </source>
</evidence>
<gene>
    <name evidence="10" type="ORF">DAPK24_000580</name>
</gene>
<evidence type="ECO:0000256" key="4">
    <source>
        <dbReference type="ARBA" id="ARBA00022490"/>
    </source>
</evidence>
<evidence type="ECO:0000256" key="6">
    <source>
        <dbReference type="ARBA" id="ARBA00023015"/>
    </source>
</evidence>
<comment type="similarity">
    <text evidence="3">Belongs to the WHI5/NRM1 family.</text>
</comment>
<sequence>MALVAHSTPVKNSINGIDNLQTIPLQPPVMNSVQLSPRLRRARLIKMKLQLAYYKVRTNQTHIPTSSLKLNGNDKVEDSLLLKTAKFEPVEKEKVKIKENEDEDDGIDNNETIDQSCDKIDNDNIIDKTSLEKVQVSKHSINVNNIQQRSHSRLDDVVIGKSKSNRKSNSNTNKITKPSINSQNFRLSLTSPSRFAHTSKLSTKPKPSNIFIPRPRNIFNTSLTMSNGSINNNSANANSTVDEEDLTVEDPDQTIFQTSLTQSIPPPPLSAPLIPTETPLRRNKQRSHSFSNDTILSSPSRLLSTPSSIGAARCLLQLAHR</sequence>